<evidence type="ECO:0000256" key="5">
    <source>
        <dbReference type="ARBA" id="ARBA00022856"/>
    </source>
</evidence>
<dbReference type="InterPro" id="IPR000515">
    <property type="entry name" value="MetI-like"/>
</dbReference>
<evidence type="ECO:0000313" key="12">
    <source>
        <dbReference type="Proteomes" id="UP001055156"/>
    </source>
</evidence>
<feature type="transmembrane region" description="Helical" evidence="9">
    <location>
        <begin position="85"/>
        <end position="107"/>
    </location>
</feature>
<dbReference type="RefSeq" id="WP_238312916.1">
    <property type="nucleotide sequence ID" value="NZ_BPQV01000012.1"/>
</dbReference>
<organism evidence="11 12">
    <name type="scientific">Methylobacterium organophilum</name>
    <dbReference type="NCBI Taxonomy" id="410"/>
    <lineage>
        <taxon>Bacteria</taxon>
        <taxon>Pseudomonadati</taxon>
        <taxon>Pseudomonadota</taxon>
        <taxon>Alphaproteobacteria</taxon>
        <taxon>Hyphomicrobiales</taxon>
        <taxon>Methylobacteriaceae</taxon>
        <taxon>Methylobacterium</taxon>
    </lineage>
</organism>
<comment type="similarity">
    <text evidence="9">Belongs to the binding-protein-dependent transport system permease family.</text>
</comment>
<dbReference type="Gene3D" id="1.10.3720.10">
    <property type="entry name" value="MetI-like"/>
    <property type="match status" value="1"/>
</dbReference>
<evidence type="ECO:0000256" key="8">
    <source>
        <dbReference type="ARBA" id="ARBA00023136"/>
    </source>
</evidence>
<accession>A0ABQ4TCE5</accession>
<evidence type="ECO:0000313" key="11">
    <source>
        <dbReference type="EMBL" id="GJE28898.1"/>
    </source>
</evidence>
<protein>
    <submittedName>
        <fullName evidence="11">Nickel import system permease protein NikC</fullName>
    </submittedName>
</protein>
<keyword evidence="7 9" id="KW-1133">Transmembrane helix</keyword>
<dbReference type="PROSITE" id="PS50928">
    <property type="entry name" value="ABC_TM1"/>
    <property type="match status" value="1"/>
</dbReference>
<evidence type="ECO:0000256" key="2">
    <source>
        <dbReference type="ARBA" id="ARBA00022448"/>
    </source>
</evidence>
<evidence type="ECO:0000259" key="10">
    <source>
        <dbReference type="PROSITE" id="PS50928"/>
    </source>
</evidence>
<keyword evidence="3" id="KW-1003">Cell membrane</keyword>
<dbReference type="CDD" id="cd06261">
    <property type="entry name" value="TM_PBP2"/>
    <property type="match status" value="1"/>
</dbReference>
<dbReference type="SUPFAM" id="SSF161098">
    <property type="entry name" value="MetI-like"/>
    <property type="match status" value="1"/>
</dbReference>
<evidence type="ECO:0000256" key="7">
    <source>
        <dbReference type="ARBA" id="ARBA00022989"/>
    </source>
</evidence>
<sequence length="278" mass="29411">MTIQMQDLAGTAPLRSDPWPISRRVGLGLLTLLAAFALLGPVLVSADPARQDLSASLAPIGGDFLLGADHYGRSLLARLAHGARLSFGMALLTMLSAAVPGLLLGVLAAWHGGVTERILVALSDIVLALPGLLLVLLLLAFAPGHFLPLYLGLSLSLWVEFFRVARTTTARLLVEPRIEASRLLGFGTFYILRHHVLPEITPLLLTLASFAMGTAILAISTLSAISVGLQPPTPELGSMIVELLPYYAEAPLAVLMPGILIFLLVLGLQLTARGGTVR</sequence>
<reference evidence="11" key="1">
    <citation type="journal article" date="2021" name="Front. Microbiol.">
        <title>Comprehensive Comparative Genomics and Phenotyping of Methylobacterium Species.</title>
        <authorList>
            <person name="Alessa O."/>
            <person name="Ogura Y."/>
            <person name="Fujitani Y."/>
            <person name="Takami H."/>
            <person name="Hayashi T."/>
            <person name="Sahin N."/>
            <person name="Tani A."/>
        </authorList>
    </citation>
    <scope>NUCLEOTIDE SEQUENCE</scope>
    <source>
        <strain evidence="11">NBRC 15689</strain>
    </source>
</reference>
<reference evidence="11" key="2">
    <citation type="submission" date="2021-08" db="EMBL/GenBank/DDBJ databases">
        <authorList>
            <person name="Tani A."/>
            <person name="Ola A."/>
            <person name="Ogura Y."/>
            <person name="Katsura K."/>
            <person name="Hayashi T."/>
        </authorList>
    </citation>
    <scope>NUCLEOTIDE SEQUENCE</scope>
    <source>
        <strain evidence="11">NBRC 15689</strain>
    </source>
</reference>
<evidence type="ECO:0000256" key="3">
    <source>
        <dbReference type="ARBA" id="ARBA00022475"/>
    </source>
</evidence>
<dbReference type="Proteomes" id="UP001055156">
    <property type="component" value="Unassembled WGS sequence"/>
</dbReference>
<evidence type="ECO:0000256" key="9">
    <source>
        <dbReference type="RuleBase" id="RU363032"/>
    </source>
</evidence>
<dbReference type="InterPro" id="IPR050366">
    <property type="entry name" value="BP-dependent_transpt_permease"/>
</dbReference>
<name>A0ABQ4TCE5_METOR</name>
<gene>
    <name evidence="11" type="primary">nikC</name>
    <name evidence="11" type="ORF">LKMONMHP_3772</name>
</gene>
<dbReference type="PANTHER" id="PTHR43386:SF1">
    <property type="entry name" value="D,D-DIPEPTIDE TRANSPORT SYSTEM PERMEASE PROTEIN DDPC-RELATED"/>
    <property type="match status" value="1"/>
</dbReference>
<keyword evidence="12" id="KW-1185">Reference proteome</keyword>
<dbReference type="PANTHER" id="PTHR43386">
    <property type="entry name" value="OLIGOPEPTIDE TRANSPORT SYSTEM PERMEASE PROTEIN APPC"/>
    <property type="match status" value="1"/>
</dbReference>
<keyword evidence="2 9" id="KW-0813">Transport</keyword>
<feature type="transmembrane region" description="Helical" evidence="9">
    <location>
        <begin position="246"/>
        <end position="268"/>
    </location>
</feature>
<feature type="transmembrane region" description="Helical" evidence="9">
    <location>
        <begin position="203"/>
        <end position="226"/>
    </location>
</feature>
<keyword evidence="8 9" id="KW-0472">Membrane</keyword>
<feature type="domain" description="ABC transmembrane type-1" evidence="10">
    <location>
        <begin position="83"/>
        <end position="272"/>
    </location>
</feature>
<keyword evidence="4 9" id="KW-0812">Transmembrane</keyword>
<feature type="transmembrane region" description="Helical" evidence="9">
    <location>
        <begin position="119"/>
        <end position="141"/>
    </location>
</feature>
<dbReference type="EMBL" id="BPQV01000012">
    <property type="protein sequence ID" value="GJE28898.1"/>
    <property type="molecule type" value="Genomic_DNA"/>
</dbReference>
<evidence type="ECO:0000256" key="6">
    <source>
        <dbReference type="ARBA" id="ARBA00022927"/>
    </source>
</evidence>
<feature type="transmembrane region" description="Helical" evidence="9">
    <location>
        <begin position="147"/>
        <end position="165"/>
    </location>
</feature>
<keyword evidence="5" id="KW-0571">Peptide transport</keyword>
<evidence type="ECO:0000256" key="1">
    <source>
        <dbReference type="ARBA" id="ARBA00004651"/>
    </source>
</evidence>
<proteinExistence type="inferred from homology"/>
<keyword evidence="6" id="KW-0653">Protein transport</keyword>
<comment type="subcellular location">
    <subcellularLocation>
        <location evidence="1 9">Cell membrane</location>
        <topology evidence="1 9">Multi-pass membrane protein</topology>
    </subcellularLocation>
</comment>
<comment type="caution">
    <text evidence="11">The sequence shown here is derived from an EMBL/GenBank/DDBJ whole genome shotgun (WGS) entry which is preliminary data.</text>
</comment>
<dbReference type="InterPro" id="IPR035906">
    <property type="entry name" value="MetI-like_sf"/>
</dbReference>
<dbReference type="Pfam" id="PF00528">
    <property type="entry name" value="BPD_transp_1"/>
    <property type="match status" value="1"/>
</dbReference>
<evidence type="ECO:0000256" key="4">
    <source>
        <dbReference type="ARBA" id="ARBA00022692"/>
    </source>
</evidence>